<dbReference type="Proteomes" id="UP000005143">
    <property type="component" value="Unassembled WGS sequence"/>
</dbReference>
<evidence type="ECO:0000313" key="5">
    <source>
        <dbReference type="EMBL" id="EHN12958.1"/>
    </source>
</evidence>
<comment type="caution">
    <text evidence="5">The sequence shown here is derived from an EMBL/GenBank/DDBJ whole genome shotgun (WGS) entry which is preliminary data.</text>
</comment>
<evidence type="ECO:0000259" key="3">
    <source>
        <dbReference type="Pfam" id="PF01558"/>
    </source>
</evidence>
<dbReference type="InterPro" id="IPR046667">
    <property type="entry name" value="DUF6537"/>
</dbReference>
<feature type="region of interest" description="Disordered" evidence="2">
    <location>
        <begin position="233"/>
        <end position="277"/>
    </location>
</feature>
<evidence type="ECO:0000313" key="6">
    <source>
        <dbReference type="Proteomes" id="UP000005143"/>
    </source>
</evidence>
<dbReference type="Pfam" id="PF01558">
    <property type="entry name" value="POR"/>
    <property type="match status" value="1"/>
</dbReference>
<dbReference type="InterPro" id="IPR002869">
    <property type="entry name" value="Pyrv_flavodox_OxRed_cen"/>
</dbReference>
<evidence type="ECO:0000256" key="1">
    <source>
        <dbReference type="ARBA" id="ARBA00023002"/>
    </source>
</evidence>
<sequence length="546" mass="59117">MSSWSEGRRPLTLAILALGGEGGGVLADWVVAVAEQGGWYAQNTSVAGVAQRTGATVYYVELFPPAEGDAATGGVRREPVMSIFPTPGEVDVVVASELMESGRAIQRGFSTADRTTLITSTSRVYSIDEKMAMGDGRVDDAELLAAAGRASKRLVAADFMQMAEDAGSVISASLFGAVAGCGALPFTREAFEAPIRAFGKGVESSLAAFAAGYDAATEPPAAPAPAPVELPMSSWSGASDAGPARPSRAVEARKGHREEERRRIAAEDPGSLVGPGLRPLAEQVRELPEAARSMTLHGLVRTAVYQDASYAERYLERVRRFAAVDPDREGEARLTCEAARHVALWMCFQDIIQVAQQKTRRARMDRIRQEAKAKPDQLLQVREYLHPQFDELTDSMPAGMAKRLRRSRIVRRTVQAATRQGMILNTTSILGYTQLSLLARMRPLRPRTLRFVREQEAIDRWIERALGVAPADGELAREIVECQRVLKGYGATYEHGSESFARLMDAADELAGQDGAAERLAALRDAALADEHGHELEAKLPKAPAH</sequence>
<evidence type="ECO:0000256" key="2">
    <source>
        <dbReference type="SAM" id="MobiDB-lite"/>
    </source>
</evidence>
<feature type="domain" description="DUF6537" evidence="4">
    <location>
        <begin position="297"/>
        <end position="505"/>
    </location>
</feature>
<name>H0DZZ9_9ACTN</name>
<proteinExistence type="predicted"/>
<evidence type="ECO:0000259" key="4">
    <source>
        <dbReference type="Pfam" id="PF20169"/>
    </source>
</evidence>
<protein>
    <submittedName>
        <fullName evidence="5">Indolepyruvate oxidoreductase subunit IorB II</fullName>
        <ecNumber evidence="5">1.2.7.8</ecNumber>
    </submittedName>
</protein>
<dbReference type="InterPro" id="IPR019752">
    <property type="entry name" value="Pyrv/ketoisovalerate_OxRed_cat"/>
</dbReference>
<dbReference type="Pfam" id="PF20169">
    <property type="entry name" value="DUF6537"/>
    <property type="match status" value="1"/>
</dbReference>
<accession>H0DZZ9</accession>
<dbReference type="SUPFAM" id="SSF53323">
    <property type="entry name" value="Pyruvate-ferredoxin oxidoreductase, PFOR, domain III"/>
    <property type="match status" value="1"/>
</dbReference>
<organism evidence="5 6">
    <name type="scientific">Patulibacter medicamentivorans</name>
    <dbReference type="NCBI Taxonomy" id="1097667"/>
    <lineage>
        <taxon>Bacteria</taxon>
        <taxon>Bacillati</taxon>
        <taxon>Actinomycetota</taxon>
        <taxon>Thermoleophilia</taxon>
        <taxon>Solirubrobacterales</taxon>
        <taxon>Patulibacteraceae</taxon>
        <taxon>Patulibacter</taxon>
    </lineage>
</organism>
<keyword evidence="6" id="KW-1185">Reference proteome</keyword>
<dbReference type="RefSeq" id="WP_007569735.1">
    <property type="nucleotide sequence ID" value="NZ_AGUD01000004.1"/>
</dbReference>
<reference evidence="5 6" key="1">
    <citation type="journal article" date="2013" name="Biodegradation">
        <title>Quantitative proteomic analysis of ibuprofen-degrading Patulibacter sp. strain I11.</title>
        <authorList>
            <person name="Almeida B."/>
            <person name="Kjeldal H."/>
            <person name="Lolas I."/>
            <person name="Knudsen A.D."/>
            <person name="Carvalho G."/>
            <person name="Nielsen K.L."/>
            <person name="Barreto Crespo M.T."/>
            <person name="Stensballe A."/>
            <person name="Nielsen J.L."/>
        </authorList>
    </citation>
    <scope>NUCLEOTIDE SEQUENCE [LARGE SCALE GENOMIC DNA]</scope>
    <source>
        <strain evidence="5 6">I11</strain>
    </source>
</reference>
<keyword evidence="1 5" id="KW-0560">Oxidoreductase</keyword>
<gene>
    <name evidence="5" type="ORF">PAI11_01040</name>
</gene>
<dbReference type="EMBL" id="AGUD01000004">
    <property type="protein sequence ID" value="EHN12958.1"/>
    <property type="molecule type" value="Genomic_DNA"/>
</dbReference>
<dbReference type="AlphaFoldDB" id="H0DZZ9"/>
<dbReference type="NCBIfam" id="NF006179">
    <property type="entry name" value="PRK08312.1"/>
    <property type="match status" value="1"/>
</dbReference>
<dbReference type="OrthoDB" id="1490270at2"/>
<feature type="compositionally biased region" description="Basic and acidic residues" evidence="2">
    <location>
        <begin position="248"/>
        <end position="266"/>
    </location>
</feature>
<dbReference type="EC" id="1.2.7.8" evidence="5"/>
<keyword evidence="5" id="KW-0670">Pyruvate</keyword>
<dbReference type="PATRIC" id="fig|1097667.3.peg.104"/>
<feature type="domain" description="Pyruvate/ketoisovalerate oxidoreductase catalytic" evidence="3">
    <location>
        <begin position="19"/>
        <end position="214"/>
    </location>
</feature>
<dbReference type="Gene3D" id="3.40.920.10">
    <property type="entry name" value="Pyruvate-ferredoxin oxidoreductase, PFOR, domain III"/>
    <property type="match status" value="1"/>
</dbReference>
<dbReference type="GO" id="GO:0043805">
    <property type="term" value="F:indolepyruvate ferredoxin oxidoreductase activity"/>
    <property type="evidence" value="ECO:0007669"/>
    <property type="project" value="UniProtKB-EC"/>
</dbReference>